<dbReference type="RefSeq" id="WP_355665686.1">
    <property type="nucleotide sequence ID" value="NZ_JBEXRX010000054.1"/>
</dbReference>
<feature type="domain" description="HTH cro/C1-type" evidence="1">
    <location>
        <begin position="12"/>
        <end position="67"/>
    </location>
</feature>
<evidence type="ECO:0000313" key="2">
    <source>
        <dbReference type="EMBL" id="MEU0153932.1"/>
    </source>
</evidence>
<dbReference type="SUPFAM" id="SSF47413">
    <property type="entry name" value="lambda repressor-like DNA-binding domains"/>
    <property type="match status" value="1"/>
</dbReference>
<reference evidence="2 3" key="1">
    <citation type="submission" date="2024-06" db="EMBL/GenBank/DDBJ databases">
        <title>The Natural Products Discovery Center: Release of the First 8490 Sequenced Strains for Exploring Actinobacteria Biosynthetic Diversity.</title>
        <authorList>
            <person name="Kalkreuter E."/>
            <person name="Kautsar S.A."/>
            <person name="Yang D."/>
            <person name="Bader C.D."/>
            <person name="Teijaro C.N."/>
            <person name="Fluegel L."/>
            <person name="Davis C.M."/>
            <person name="Simpson J.R."/>
            <person name="Lauterbach L."/>
            <person name="Steele A.D."/>
            <person name="Gui C."/>
            <person name="Meng S."/>
            <person name="Li G."/>
            <person name="Viehrig K."/>
            <person name="Ye F."/>
            <person name="Su P."/>
            <person name="Kiefer A.F."/>
            <person name="Nichols A."/>
            <person name="Cepeda A.J."/>
            <person name="Yan W."/>
            <person name="Fan B."/>
            <person name="Jiang Y."/>
            <person name="Adhikari A."/>
            <person name="Zheng C.-J."/>
            <person name="Schuster L."/>
            <person name="Cowan T.M."/>
            <person name="Smanski M.J."/>
            <person name="Chevrette M.G."/>
            <person name="De Carvalho L.P.S."/>
            <person name="Shen B."/>
        </authorList>
    </citation>
    <scope>NUCLEOTIDE SEQUENCE [LARGE SCALE GENOMIC DNA]</scope>
    <source>
        <strain evidence="2 3">NPDC006286</strain>
    </source>
</reference>
<proteinExistence type="predicted"/>
<evidence type="ECO:0000259" key="1">
    <source>
        <dbReference type="PROSITE" id="PS50943"/>
    </source>
</evidence>
<dbReference type="CDD" id="cd00093">
    <property type="entry name" value="HTH_XRE"/>
    <property type="match status" value="1"/>
</dbReference>
<name>A0ABV2VNL1_9ACTN</name>
<dbReference type="EMBL" id="JBEXRX010000054">
    <property type="protein sequence ID" value="MEU0153932.1"/>
    <property type="molecule type" value="Genomic_DNA"/>
</dbReference>
<gene>
    <name evidence="2" type="ORF">ABZ071_18755</name>
</gene>
<organism evidence="2 3">
    <name type="scientific">Micromonospora fulviviridis</name>
    <dbReference type="NCBI Taxonomy" id="47860"/>
    <lineage>
        <taxon>Bacteria</taxon>
        <taxon>Bacillati</taxon>
        <taxon>Actinomycetota</taxon>
        <taxon>Actinomycetes</taxon>
        <taxon>Micromonosporales</taxon>
        <taxon>Micromonosporaceae</taxon>
        <taxon>Micromonospora</taxon>
    </lineage>
</organism>
<dbReference type="InterPro" id="IPR010982">
    <property type="entry name" value="Lambda_DNA-bd_dom_sf"/>
</dbReference>
<dbReference type="Pfam" id="PF13560">
    <property type="entry name" value="HTH_31"/>
    <property type="match status" value="1"/>
</dbReference>
<protein>
    <submittedName>
        <fullName evidence="2">Helix-turn-helix transcriptional regulator</fullName>
    </submittedName>
</protein>
<dbReference type="Gene3D" id="1.10.260.40">
    <property type="entry name" value="lambda repressor-like DNA-binding domains"/>
    <property type="match status" value="1"/>
</dbReference>
<sequence length="391" mass="41409">MGGEELSPGRRVAQWRVRRRLTQQMLADRLGKSKSWVDKVERGARALDRFSVIQDIARVLRVEPAALLGPVTGTPSTAAALDLEPVRAALARYDVFRTCREARPATGLDEAARQVEHAWLTYQHAHYPQLVRLLPGLLDTVRRLPADRRPEPLVETYRLTSAVLVKLGEADLGWLAADRAVAVAGDDPLLAATAAVPLAAALRTVGRPQLARTAALTAARRIAPSGVPAARPVCGTLLLQAALAAAAGGDDRSVRDLLDRAAGLAARIGDGADPYRTGFGPAVVEVTGVVAAVELGDAGEAVRRHETVVRGTGWQRLPVERRAAHLVDAARAYLQVGDVPRAGRALIDANRIAPGEVRCRPVARTVIEAVARGGPAPAGVAELAALVGLTR</sequence>
<keyword evidence="3" id="KW-1185">Reference proteome</keyword>
<dbReference type="InterPro" id="IPR001387">
    <property type="entry name" value="Cro/C1-type_HTH"/>
</dbReference>
<dbReference type="PROSITE" id="PS50943">
    <property type="entry name" value="HTH_CROC1"/>
    <property type="match status" value="1"/>
</dbReference>
<dbReference type="Proteomes" id="UP001550348">
    <property type="component" value="Unassembled WGS sequence"/>
</dbReference>
<comment type="caution">
    <text evidence="2">The sequence shown here is derived from an EMBL/GenBank/DDBJ whole genome shotgun (WGS) entry which is preliminary data.</text>
</comment>
<accession>A0ABV2VNL1</accession>
<evidence type="ECO:0000313" key="3">
    <source>
        <dbReference type="Proteomes" id="UP001550348"/>
    </source>
</evidence>
<dbReference type="SMART" id="SM00530">
    <property type="entry name" value="HTH_XRE"/>
    <property type="match status" value="1"/>
</dbReference>